<dbReference type="Proteomes" id="UP000193633">
    <property type="component" value="Unassembled WGS sequence"/>
</dbReference>
<accession>A0A1X1G2Z9</accession>
<dbReference type="GO" id="GO:0004674">
    <property type="term" value="F:protein serine/threonine kinase activity"/>
    <property type="evidence" value="ECO:0007669"/>
    <property type="project" value="UniProtKB-KW"/>
</dbReference>
<organism evidence="1 2">
    <name type="scientific">Streptococcus oralis subsp. tigurinus</name>
    <dbReference type="NCBI Taxonomy" id="1077464"/>
    <lineage>
        <taxon>Bacteria</taxon>
        <taxon>Bacillati</taxon>
        <taxon>Bacillota</taxon>
        <taxon>Bacilli</taxon>
        <taxon>Lactobacillales</taxon>
        <taxon>Streptococcaceae</taxon>
        <taxon>Streptococcus</taxon>
    </lineage>
</organism>
<keyword evidence="1" id="KW-0418">Kinase</keyword>
<name>A0A1X1G2Z9_STROR</name>
<keyword evidence="1" id="KW-0808">Transferase</keyword>
<dbReference type="SUPFAM" id="SSF53795">
    <property type="entry name" value="PEP carboxykinase-like"/>
    <property type="match status" value="1"/>
</dbReference>
<reference evidence="1 2" key="1">
    <citation type="journal article" date="2016" name="Eur. J. Clin. Microbiol. Infect. Dis.">
        <title>Whole genome sequencing as a tool for phylogenetic analysis of clinical strains of Mitis group streptococci.</title>
        <authorList>
            <person name="Rasmussen L.H."/>
            <person name="Dargis R."/>
            <person name="Hojholt K."/>
            <person name="Christensen J.J."/>
            <person name="Skovgaard O."/>
            <person name="Justesen U.S."/>
            <person name="Rosenvinge F.S."/>
            <person name="Moser C."/>
            <person name="Lukjancenko O."/>
            <person name="Rasmussen S."/>
            <person name="Nielsen X.C."/>
        </authorList>
    </citation>
    <scope>NUCLEOTIDE SEQUENCE [LARGE SCALE GENOMIC DNA]</scope>
    <source>
        <strain evidence="1 2">OD_339823_10</strain>
    </source>
</reference>
<comment type="caution">
    <text evidence="1">The sequence shown here is derived from an EMBL/GenBank/DDBJ whole genome shotgun (WGS) entry which is preliminary data.</text>
</comment>
<dbReference type="InterPro" id="IPR027417">
    <property type="entry name" value="P-loop_NTPase"/>
</dbReference>
<dbReference type="EMBL" id="NCUD01000041">
    <property type="protein sequence ID" value="ORO41107.1"/>
    <property type="molecule type" value="Genomic_DNA"/>
</dbReference>
<evidence type="ECO:0000313" key="2">
    <source>
        <dbReference type="Proteomes" id="UP000193633"/>
    </source>
</evidence>
<dbReference type="AlphaFoldDB" id="A0A1X1G2Z9"/>
<sequence length="325" mass="37129">MFIMDKTILYFGFVGISFDVPHFIFQNIKEQDNKIRCSSETIKILGSVKFIESNQQYIKYNGNGSILVYGRLDYFKEGISLYYIGEYLAECLLIEQDNTLLIHAASVYNPITDHSILLLGDKGAGKTTVALRLCIEHGYHLIGNDQVIFGLDSGILVTCAGTSFFKIRRTAVLSDKLLFRLFSKYFNHPSHFNQASWDDKISIDPGELGIRTCNFSVEISEIYYIKADKQEKQICQSIWNDSLASLFLNEILGRHISGQVACFQSDKGKYFSAMPLINYEKNNRVREQIVKKIFTNNKLYKIIADSPDKLAKKILENASENSYYE</sequence>
<proteinExistence type="predicted"/>
<dbReference type="Gene3D" id="3.40.50.300">
    <property type="entry name" value="P-loop containing nucleotide triphosphate hydrolases"/>
    <property type="match status" value="1"/>
</dbReference>
<gene>
    <name evidence="1" type="ORF">B7728_02460</name>
</gene>
<keyword evidence="1" id="KW-0723">Serine/threonine-protein kinase</keyword>
<evidence type="ECO:0000313" key="1">
    <source>
        <dbReference type="EMBL" id="ORO41107.1"/>
    </source>
</evidence>
<dbReference type="RefSeq" id="WP_037612947.1">
    <property type="nucleotide sequence ID" value="NZ_AP018338.1"/>
</dbReference>
<protein>
    <submittedName>
        <fullName evidence="1">Serine/threonine protein kinase</fullName>
    </submittedName>
</protein>